<keyword evidence="2" id="KW-0547">Nucleotide-binding</keyword>
<dbReference type="SUPFAM" id="SSF52210">
    <property type="entry name" value="Succinyl-CoA synthetase domains"/>
    <property type="match status" value="1"/>
</dbReference>
<dbReference type="AlphaFoldDB" id="T1AQ57"/>
<dbReference type="GO" id="GO:0005524">
    <property type="term" value="F:ATP binding"/>
    <property type="evidence" value="ECO:0007669"/>
    <property type="project" value="UniProtKB-KW"/>
</dbReference>
<gene>
    <name evidence="5" type="ORF">B2A_04282</name>
</gene>
<evidence type="ECO:0000256" key="3">
    <source>
        <dbReference type="ARBA" id="ARBA00022840"/>
    </source>
</evidence>
<dbReference type="InterPro" id="IPR032875">
    <property type="entry name" value="Succ_CoA_lig_flav_dom"/>
</dbReference>
<evidence type="ECO:0000259" key="4">
    <source>
        <dbReference type="Pfam" id="PF13607"/>
    </source>
</evidence>
<dbReference type="PANTHER" id="PTHR43334">
    <property type="entry name" value="ACETATE--COA LIGASE [ADP-FORMING]"/>
    <property type="match status" value="1"/>
</dbReference>
<dbReference type="Gene3D" id="3.40.50.261">
    <property type="entry name" value="Succinyl-CoA synthetase domains"/>
    <property type="match status" value="1"/>
</dbReference>
<keyword evidence="3" id="KW-0067">ATP-binding</keyword>
<evidence type="ECO:0000256" key="2">
    <source>
        <dbReference type="ARBA" id="ARBA00022741"/>
    </source>
</evidence>
<dbReference type="InterPro" id="IPR016102">
    <property type="entry name" value="Succinyl-CoA_synth-like"/>
</dbReference>
<sequence>MLAIPARSFDTAVDEALAAGAKAIVGITAGLAETGSEGRLTEQAAARRIRAAGAMLLGPNCLGLTDVASELYLASNDLPQGPIGLISQSGNLALELAIKASQAGLGFSRFASVGNQADLEVADLVADFAKSVQVEVIAL</sequence>
<protein>
    <submittedName>
        <fullName evidence="5">CoA-binding domain protein</fullName>
    </submittedName>
</protein>
<dbReference type="Gene3D" id="3.40.50.720">
    <property type="entry name" value="NAD(P)-binding Rossmann-like Domain"/>
    <property type="match status" value="1"/>
</dbReference>
<dbReference type="EMBL" id="AUZZ01002869">
    <property type="protein sequence ID" value="EQD58638.1"/>
    <property type="molecule type" value="Genomic_DNA"/>
</dbReference>
<dbReference type="InterPro" id="IPR051538">
    <property type="entry name" value="Acyl-CoA_Synth/Transferase"/>
</dbReference>
<reference evidence="5" key="1">
    <citation type="submission" date="2013-08" db="EMBL/GenBank/DDBJ databases">
        <authorList>
            <person name="Mendez C."/>
            <person name="Richter M."/>
            <person name="Ferrer M."/>
            <person name="Sanchez J."/>
        </authorList>
    </citation>
    <scope>NUCLEOTIDE SEQUENCE</scope>
</reference>
<proteinExistence type="predicted"/>
<evidence type="ECO:0000256" key="1">
    <source>
        <dbReference type="ARBA" id="ARBA00022598"/>
    </source>
</evidence>
<comment type="caution">
    <text evidence="5">The sequence shown here is derived from an EMBL/GenBank/DDBJ whole genome shotgun (WGS) entry which is preliminary data.</text>
</comment>
<dbReference type="Pfam" id="PF13607">
    <property type="entry name" value="Succ_CoA_lig"/>
    <property type="match status" value="1"/>
</dbReference>
<dbReference type="SUPFAM" id="SSF51735">
    <property type="entry name" value="NAD(P)-binding Rossmann-fold domains"/>
    <property type="match status" value="1"/>
</dbReference>
<feature type="non-terminal residue" evidence="5">
    <location>
        <position position="139"/>
    </location>
</feature>
<reference evidence="5" key="2">
    <citation type="journal article" date="2014" name="ISME J.">
        <title>Microbial stratification in low pH oxic and suboxic macroscopic growths along an acid mine drainage.</title>
        <authorList>
            <person name="Mendez-Garcia C."/>
            <person name="Mesa V."/>
            <person name="Sprenger R.R."/>
            <person name="Richter M."/>
            <person name="Diez M.S."/>
            <person name="Solano J."/>
            <person name="Bargiela R."/>
            <person name="Golyshina O.V."/>
            <person name="Manteca A."/>
            <person name="Ramos J.L."/>
            <person name="Gallego J.R."/>
            <person name="Llorente I."/>
            <person name="Martins Dos Santos V.A."/>
            <person name="Jensen O.N."/>
            <person name="Pelaez A.I."/>
            <person name="Sanchez J."/>
            <person name="Ferrer M."/>
        </authorList>
    </citation>
    <scope>NUCLEOTIDE SEQUENCE</scope>
</reference>
<keyword evidence="1" id="KW-0436">Ligase</keyword>
<dbReference type="PANTHER" id="PTHR43334:SF1">
    <property type="entry name" value="3-HYDROXYPROPIONATE--COA LIGASE [ADP-FORMING]"/>
    <property type="match status" value="1"/>
</dbReference>
<dbReference type="GO" id="GO:0016874">
    <property type="term" value="F:ligase activity"/>
    <property type="evidence" value="ECO:0007669"/>
    <property type="project" value="UniProtKB-KW"/>
</dbReference>
<dbReference type="InterPro" id="IPR036291">
    <property type="entry name" value="NAD(P)-bd_dom_sf"/>
</dbReference>
<accession>T1AQ57</accession>
<organism evidence="5">
    <name type="scientific">mine drainage metagenome</name>
    <dbReference type="NCBI Taxonomy" id="410659"/>
    <lineage>
        <taxon>unclassified sequences</taxon>
        <taxon>metagenomes</taxon>
        <taxon>ecological metagenomes</taxon>
    </lineage>
</organism>
<feature type="domain" description="Succinyl-CoA synthetase-like flavodoxin" evidence="4">
    <location>
        <begin position="80"/>
        <end position="139"/>
    </location>
</feature>
<evidence type="ECO:0000313" key="5">
    <source>
        <dbReference type="EMBL" id="EQD58638.1"/>
    </source>
</evidence>
<name>T1AQ57_9ZZZZ</name>